<dbReference type="PROSITE" id="PS51257">
    <property type="entry name" value="PROKAR_LIPOPROTEIN"/>
    <property type="match status" value="1"/>
</dbReference>
<dbReference type="NCBIfam" id="TIGR01730">
    <property type="entry name" value="RND_mfp"/>
    <property type="match status" value="1"/>
</dbReference>
<dbReference type="PANTHER" id="PTHR30469">
    <property type="entry name" value="MULTIDRUG RESISTANCE PROTEIN MDTA"/>
    <property type="match status" value="1"/>
</dbReference>
<organism evidence="5 6">
    <name type="scientific">Rhizocola hellebori</name>
    <dbReference type="NCBI Taxonomy" id="1392758"/>
    <lineage>
        <taxon>Bacteria</taxon>
        <taxon>Bacillati</taxon>
        <taxon>Actinomycetota</taxon>
        <taxon>Actinomycetes</taxon>
        <taxon>Micromonosporales</taxon>
        <taxon>Micromonosporaceae</taxon>
        <taxon>Rhizocola</taxon>
    </lineage>
</organism>
<evidence type="ECO:0000313" key="5">
    <source>
        <dbReference type="EMBL" id="GIH09508.1"/>
    </source>
</evidence>
<feature type="domain" description="CusB-like beta-barrel" evidence="3">
    <location>
        <begin position="284"/>
        <end position="359"/>
    </location>
</feature>
<dbReference type="SUPFAM" id="SSF51230">
    <property type="entry name" value="Single hybrid motif"/>
    <property type="match status" value="1"/>
</dbReference>
<dbReference type="EMBL" id="BONY01000069">
    <property type="protein sequence ID" value="GIH09508.1"/>
    <property type="molecule type" value="Genomic_DNA"/>
</dbReference>
<feature type="domain" description="YknX-like C-terminal permuted SH3-like" evidence="4">
    <location>
        <begin position="367"/>
        <end position="431"/>
    </location>
</feature>
<feature type="signal peptide" evidence="2">
    <location>
        <begin position="1"/>
        <end position="18"/>
    </location>
</feature>
<dbReference type="AlphaFoldDB" id="A0A8J3VKX1"/>
<comment type="similarity">
    <text evidence="1">Belongs to the membrane fusion protein (MFP) (TC 8.A.1) family.</text>
</comment>
<evidence type="ECO:0000259" key="4">
    <source>
        <dbReference type="Pfam" id="PF25989"/>
    </source>
</evidence>
<dbReference type="InterPro" id="IPR011053">
    <property type="entry name" value="Single_hybrid_motif"/>
</dbReference>
<gene>
    <name evidence="5" type="ORF">Rhe02_75750</name>
</gene>
<protein>
    <submittedName>
        <fullName evidence="5">RND transporter</fullName>
    </submittedName>
</protein>
<dbReference type="Gene3D" id="2.40.30.170">
    <property type="match status" value="1"/>
</dbReference>
<dbReference type="InterPro" id="IPR058792">
    <property type="entry name" value="Beta-barrel_RND_2"/>
</dbReference>
<keyword evidence="2" id="KW-0732">Signal</keyword>
<reference evidence="5" key="1">
    <citation type="submission" date="2021-01" db="EMBL/GenBank/DDBJ databases">
        <title>Whole genome shotgun sequence of Rhizocola hellebori NBRC 109834.</title>
        <authorList>
            <person name="Komaki H."/>
            <person name="Tamura T."/>
        </authorList>
    </citation>
    <scope>NUCLEOTIDE SEQUENCE</scope>
    <source>
        <strain evidence="5">NBRC 109834</strain>
    </source>
</reference>
<dbReference type="InterPro" id="IPR058637">
    <property type="entry name" value="YknX-like_C"/>
</dbReference>
<dbReference type="GO" id="GO:1990281">
    <property type="term" value="C:efflux pump complex"/>
    <property type="evidence" value="ECO:0007669"/>
    <property type="project" value="TreeGrafter"/>
</dbReference>
<evidence type="ECO:0000256" key="2">
    <source>
        <dbReference type="SAM" id="SignalP"/>
    </source>
</evidence>
<name>A0A8J3VKX1_9ACTN</name>
<accession>A0A8J3VKX1</accession>
<comment type="caution">
    <text evidence="5">The sequence shown here is derived from an EMBL/GenBank/DDBJ whole genome shotgun (WGS) entry which is preliminary data.</text>
</comment>
<feature type="chain" id="PRO_5039226950" evidence="2">
    <location>
        <begin position="19"/>
        <end position="434"/>
    </location>
</feature>
<proteinExistence type="inferred from homology"/>
<dbReference type="Pfam" id="PF25989">
    <property type="entry name" value="YknX_C"/>
    <property type="match status" value="1"/>
</dbReference>
<evidence type="ECO:0000259" key="3">
    <source>
        <dbReference type="Pfam" id="PF25954"/>
    </source>
</evidence>
<dbReference type="RefSeq" id="WP_239124306.1">
    <property type="nucleotide sequence ID" value="NZ_BONY01000069.1"/>
</dbReference>
<keyword evidence="6" id="KW-1185">Reference proteome</keyword>
<dbReference type="Pfam" id="PF25954">
    <property type="entry name" value="Beta-barrel_RND_2"/>
    <property type="match status" value="1"/>
</dbReference>
<dbReference type="InterPro" id="IPR006143">
    <property type="entry name" value="RND_pump_MFP"/>
</dbReference>
<evidence type="ECO:0000256" key="1">
    <source>
        <dbReference type="ARBA" id="ARBA00009477"/>
    </source>
</evidence>
<sequence>MRPLVLLSAVLLTLSLTAASCEDAPDVTVAQVGLGTVSEVVEAPASVTARAATALTAPANGTLASLSVKPGSTVAKGQTVAVVDSPEAQARLTQATEALAAAKSSGSGGGKVNLGGAQTKLDQAAAKAFAEARAAAQTIADPAHRDTALAEIAQAEAHYATVSQGTWQTIKAVEKGIASLTSGLKALGAAQVMQAQQAYDLAKSTVDALTLTAPIAGVVQLGGTSGGSATPTDLTSLLGGLSGGLPAAPAAGPMPGVASTVAVGAPVSAGTAILTIVDVSELGLVAEVDETDVLLVSPGLAADAELDAAPGTTLTASVTAIDVLPTSNSRGAVAYKVHLILTPGAVTPRPGMSALVRLKVREASNTISVPAAAVFNVDGQDTVWVRSEANKAQKRRVKVGVSGRDVLQIADGLRQGEWIVVRGADRVSEGSDLP</sequence>
<dbReference type="PANTHER" id="PTHR30469:SF33">
    <property type="entry name" value="SLR1207 PROTEIN"/>
    <property type="match status" value="1"/>
</dbReference>
<dbReference type="Gene3D" id="2.40.420.20">
    <property type="match status" value="1"/>
</dbReference>
<dbReference type="Gene3D" id="2.40.50.100">
    <property type="match status" value="1"/>
</dbReference>
<dbReference type="Proteomes" id="UP000612899">
    <property type="component" value="Unassembled WGS sequence"/>
</dbReference>
<dbReference type="GO" id="GO:0015562">
    <property type="term" value="F:efflux transmembrane transporter activity"/>
    <property type="evidence" value="ECO:0007669"/>
    <property type="project" value="TreeGrafter"/>
</dbReference>
<evidence type="ECO:0000313" key="6">
    <source>
        <dbReference type="Proteomes" id="UP000612899"/>
    </source>
</evidence>